<name>A0AAD4EE56_9AGAM</name>
<dbReference type="GO" id="GO:0020037">
    <property type="term" value="F:heme binding"/>
    <property type="evidence" value="ECO:0007669"/>
    <property type="project" value="InterPro"/>
</dbReference>
<comment type="cofactor">
    <cofactor evidence="8">
        <name>FAD</name>
        <dbReference type="ChEBI" id="CHEBI:57692"/>
    </cofactor>
    <text evidence="8">Binds 1 FAD per monomer.</text>
</comment>
<dbReference type="Pfam" id="PF00173">
    <property type="entry name" value="Cyt-b5"/>
    <property type="match status" value="1"/>
</dbReference>
<dbReference type="Gene3D" id="3.10.120.10">
    <property type="entry name" value="Cytochrome b5-like heme/steroid binding domain"/>
    <property type="match status" value="1"/>
</dbReference>
<dbReference type="RefSeq" id="XP_041229942.1">
    <property type="nucleotide sequence ID" value="XM_041360832.1"/>
</dbReference>
<gene>
    <name evidence="10" type="ORF">F5891DRAFT_1014380</name>
</gene>
<dbReference type="SUPFAM" id="SSF55856">
    <property type="entry name" value="Cytochrome b5-like heme/steroid binding domain"/>
    <property type="match status" value="1"/>
</dbReference>
<dbReference type="Proteomes" id="UP001195769">
    <property type="component" value="Unassembled WGS sequence"/>
</dbReference>
<dbReference type="EMBL" id="JABBWK010000010">
    <property type="protein sequence ID" value="KAG1904367.1"/>
    <property type="molecule type" value="Genomic_DNA"/>
</dbReference>
<dbReference type="InterPro" id="IPR036400">
    <property type="entry name" value="Cyt_B5-like_heme/steroid_sf"/>
</dbReference>
<accession>A0AAD4EE56</accession>
<evidence type="ECO:0000256" key="8">
    <source>
        <dbReference type="RuleBase" id="RU366062"/>
    </source>
</evidence>
<dbReference type="PANTHER" id="PTHR43400:SF1">
    <property type="entry name" value="FUMARATE REDUCTASE"/>
    <property type="match status" value="1"/>
</dbReference>
<dbReference type="InterPro" id="IPR001613">
    <property type="entry name" value="Flavin_amine_oxidase"/>
</dbReference>
<proteinExistence type="inferred from homology"/>
<organism evidence="10 11">
    <name type="scientific">Suillus fuscotomentosus</name>
    <dbReference type="NCBI Taxonomy" id="1912939"/>
    <lineage>
        <taxon>Eukaryota</taxon>
        <taxon>Fungi</taxon>
        <taxon>Dikarya</taxon>
        <taxon>Basidiomycota</taxon>
        <taxon>Agaricomycotina</taxon>
        <taxon>Agaricomycetes</taxon>
        <taxon>Agaricomycetidae</taxon>
        <taxon>Boletales</taxon>
        <taxon>Suillineae</taxon>
        <taxon>Suillaceae</taxon>
        <taxon>Suillus</taxon>
    </lineage>
</organism>
<dbReference type="NCBIfam" id="TIGR01813">
    <property type="entry name" value="flavo_cyto_c"/>
    <property type="match status" value="1"/>
</dbReference>
<comment type="similarity">
    <text evidence="7">Belongs to the flavin monoamine oxidase family.</text>
</comment>
<dbReference type="PROSITE" id="PS50255">
    <property type="entry name" value="CYTOCHROME_B5_2"/>
    <property type="match status" value="1"/>
</dbReference>
<evidence type="ECO:0000256" key="5">
    <source>
        <dbReference type="ARBA" id="ARBA00023002"/>
    </source>
</evidence>
<dbReference type="EC" id="1.3.1.6" evidence="8"/>
<dbReference type="GO" id="GO:0046872">
    <property type="term" value="F:metal ion binding"/>
    <property type="evidence" value="ECO:0007669"/>
    <property type="project" value="UniProtKB-KW"/>
</dbReference>
<sequence>MSQVIVVGGGLAGLSAAHTLLERGANVLLLDKQGFMGGNSTKATSGINGAGTQTQQEAGIPDNAKIFFEDTKKSARELARDDLIRVLTGRSGDAVNWLQDKFGLDLSKVARLGGHSQPRTHRGNAQFPGMVITYAQMERLEDLAVSQPDRVKIYKKSRVTKLLKDESGAVTGVEYVRNGKTETAYGPVVLATGGYAADFTGGDSLLKKHRPEYYDLPTTNGDHCTGDGQKIAMAIGASAIDLEKVQVHPTGLVDPNEPDAKVKFLAAEALRGVGGLLLDKNGDRFVDELQHRDYVTGKIWENGKYPIRLILNGQASSEIEWHCKHYVGRGLMKRFDSGEALAKEMGIKPEYLKKTFDTYNAGVKAKKDPFGKKYFSSGEWSMNDYFNVAIMTPDGKPISGLFASGEVAGGVHGANRPWWFTTSAIVEKAGGRLGALVGQFESKPATSSASTQPAATSDVAKHNKKDDIWVIVNGQVLDVTSFLPDHPGGEKAIILYAGRDATEEFNMLHDPKVIPRYAPDAVIGTLKK</sequence>
<evidence type="ECO:0000256" key="4">
    <source>
        <dbReference type="ARBA" id="ARBA00022827"/>
    </source>
</evidence>
<evidence type="ECO:0000256" key="7">
    <source>
        <dbReference type="RuleBase" id="RU362067"/>
    </source>
</evidence>
<evidence type="ECO:0000313" key="11">
    <source>
        <dbReference type="Proteomes" id="UP001195769"/>
    </source>
</evidence>
<dbReference type="InterPro" id="IPR050315">
    <property type="entry name" value="FAD-oxidoreductase_2"/>
</dbReference>
<keyword evidence="6" id="KW-0408">Iron</keyword>
<dbReference type="GeneID" id="64655130"/>
<evidence type="ECO:0000256" key="3">
    <source>
        <dbReference type="ARBA" id="ARBA00022723"/>
    </source>
</evidence>
<comment type="catalytic activity">
    <reaction evidence="8">
        <text>succinate + NAD(+) = fumarate + NADH + H(+)</text>
        <dbReference type="Rhea" id="RHEA:18281"/>
        <dbReference type="ChEBI" id="CHEBI:15378"/>
        <dbReference type="ChEBI" id="CHEBI:29806"/>
        <dbReference type="ChEBI" id="CHEBI:30031"/>
        <dbReference type="ChEBI" id="CHEBI:57540"/>
        <dbReference type="ChEBI" id="CHEBI:57945"/>
        <dbReference type="EC" id="1.3.1.6"/>
    </reaction>
</comment>
<protein>
    <recommendedName>
        <fullName evidence="7 8">Multifunctional fusion protein</fullName>
    </recommendedName>
    <domain>
        <recommendedName>
            <fullName evidence="7">Amine oxidase</fullName>
            <ecNumber evidence="7">1.4.3.-</ecNumber>
        </recommendedName>
    </domain>
    <domain>
        <recommendedName>
            <fullName evidence="8">Fumarate reductase</fullName>
            <ecNumber evidence="8">1.3.1.6</ecNumber>
        </recommendedName>
    </domain>
</protein>
<dbReference type="SMART" id="SM01117">
    <property type="entry name" value="Cyt-b5"/>
    <property type="match status" value="1"/>
</dbReference>
<keyword evidence="11" id="KW-1185">Reference proteome</keyword>
<dbReference type="PRINTS" id="PR00757">
    <property type="entry name" value="AMINEOXDASEF"/>
</dbReference>
<dbReference type="GO" id="GO:0010181">
    <property type="term" value="F:FMN binding"/>
    <property type="evidence" value="ECO:0007669"/>
    <property type="project" value="InterPro"/>
</dbReference>
<dbReference type="SUPFAM" id="SSF51905">
    <property type="entry name" value="FAD/NAD(P)-binding domain"/>
    <property type="match status" value="1"/>
</dbReference>
<evidence type="ECO:0000256" key="1">
    <source>
        <dbReference type="ARBA" id="ARBA00022617"/>
    </source>
</evidence>
<dbReference type="Pfam" id="PF00890">
    <property type="entry name" value="FAD_binding_2"/>
    <property type="match status" value="1"/>
</dbReference>
<comment type="similarity">
    <text evidence="8">Belongs to the FAD-dependent oxidoreductase 2 family. FRD/SDH subfamily.</text>
</comment>
<dbReference type="PANTHER" id="PTHR43400">
    <property type="entry name" value="FUMARATE REDUCTASE"/>
    <property type="match status" value="1"/>
</dbReference>
<keyword evidence="4 7" id="KW-0274">FAD</keyword>
<feature type="domain" description="Cytochrome b5 heme-binding" evidence="9">
    <location>
        <begin position="451"/>
        <end position="527"/>
    </location>
</feature>
<keyword evidence="1" id="KW-0349">Heme</keyword>
<dbReference type="InterPro" id="IPR010960">
    <property type="entry name" value="Flavocytochrome_c"/>
</dbReference>
<comment type="caution">
    <text evidence="10">The sequence shown here is derived from an EMBL/GenBank/DDBJ whole genome shotgun (WGS) entry which is preliminary data.</text>
</comment>
<dbReference type="GO" id="GO:0016156">
    <property type="term" value="F:fumarate reductase (NADH) activity"/>
    <property type="evidence" value="ECO:0007669"/>
    <property type="project" value="UniProtKB-EC"/>
</dbReference>
<evidence type="ECO:0000256" key="2">
    <source>
        <dbReference type="ARBA" id="ARBA00022630"/>
    </source>
</evidence>
<dbReference type="PROSITE" id="PS00191">
    <property type="entry name" value="CYTOCHROME_B5_1"/>
    <property type="match status" value="1"/>
</dbReference>
<dbReference type="InterPro" id="IPR018506">
    <property type="entry name" value="Cyt_B5_heme-BS"/>
</dbReference>
<keyword evidence="2 7" id="KW-0285">Flavoprotein</keyword>
<dbReference type="InterPro" id="IPR001199">
    <property type="entry name" value="Cyt_B5-like_heme/steroid-bd"/>
</dbReference>
<keyword evidence="5 7" id="KW-0560">Oxidoreductase</keyword>
<reference evidence="10" key="1">
    <citation type="journal article" date="2020" name="New Phytol.">
        <title>Comparative genomics reveals dynamic genome evolution in host specialist ectomycorrhizal fungi.</title>
        <authorList>
            <person name="Lofgren L.A."/>
            <person name="Nguyen N.H."/>
            <person name="Vilgalys R."/>
            <person name="Ruytinx J."/>
            <person name="Liao H.L."/>
            <person name="Branco S."/>
            <person name="Kuo A."/>
            <person name="LaButti K."/>
            <person name="Lipzen A."/>
            <person name="Andreopoulos W."/>
            <person name="Pangilinan J."/>
            <person name="Riley R."/>
            <person name="Hundley H."/>
            <person name="Na H."/>
            <person name="Barry K."/>
            <person name="Grigoriev I.V."/>
            <person name="Stajich J.E."/>
            <person name="Kennedy P.G."/>
        </authorList>
    </citation>
    <scope>NUCLEOTIDE SEQUENCE</scope>
    <source>
        <strain evidence="10">FC203</strain>
    </source>
</reference>
<dbReference type="InterPro" id="IPR027477">
    <property type="entry name" value="Succ_DH/fumarate_Rdtase_cat_sf"/>
</dbReference>
<evidence type="ECO:0000313" key="10">
    <source>
        <dbReference type="EMBL" id="KAG1904367.1"/>
    </source>
</evidence>
<dbReference type="PRINTS" id="PR00363">
    <property type="entry name" value="CYTOCHROMEB5"/>
</dbReference>
<dbReference type="InterPro" id="IPR036188">
    <property type="entry name" value="FAD/NAD-bd_sf"/>
</dbReference>
<dbReference type="InterPro" id="IPR003953">
    <property type="entry name" value="FAD-dep_OxRdtase_2_FAD-bd"/>
</dbReference>
<dbReference type="SUPFAM" id="SSF56425">
    <property type="entry name" value="Succinate dehydrogenase/fumarate reductase flavoprotein, catalytic domain"/>
    <property type="match status" value="1"/>
</dbReference>
<evidence type="ECO:0000259" key="9">
    <source>
        <dbReference type="PROSITE" id="PS50255"/>
    </source>
</evidence>
<dbReference type="Gene3D" id="3.50.50.60">
    <property type="entry name" value="FAD/NAD(P)-binding domain"/>
    <property type="match status" value="1"/>
</dbReference>
<evidence type="ECO:0000256" key="6">
    <source>
        <dbReference type="ARBA" id="ARBA00023004"/>
    </source>
</evidence>
<comment type="function">
    <text evidence="8">Irreversibly catalyzes the reduction of fumarate to succinate.</text>
</comment>
<dbReference type="AlphaFoldDB" id="A0AAD4EE56"/>
<dbReference type="EC" id="1.4.3.-" evidence="7"/>
<keyword evidence="3" id="KW-0479">Metal-binding</keyword>
<dbReference type="Gene3D" id="3.90.700.10">
    <property type="entry name" value="Succinate dehydrogenase/fumarate reductase flavoprotein, catalytic domain"/>
    <property type="match status" value="1"/>
</dbReference>